<keyword evidence="3 7" id="KW-0812">Transmembrane</keyword>
<evidence type="ECO:0000256" key="7">
    <source>
        <dbReference type="SAM" id="Phobius"/>
    </source>
</evidence>
<dbReference type="RefSeq" id="WP_346755720.1">
    <property type="nucleotide sequence ID" value="NZ_JAUJEA010000025.1"/>
</dbReference>
<dbReference type="EMBL" id="JAUJEA010000025">
    <property type="protein sequence ID" value="MDN5205702.1"/>
    <property type="molecule type" value="Genomic_DNA"/>
</dbReference>
<dbReference type="NCBIfam" id="NF037982">
    <property type="entry name" value="Nramp_1"/>
    <property type="match status" value="1"/>
</dbReference>
<proteinExistence type="predicted"/>
<feature type="transmembrane region" description="Helical" evidence="7">
    <location>
        <begin position="329"/>
        <end position="351"/>
    </location>
</feature>
<feature type="transmembrane region" description="Helical" evidence="7">
    <location>
        <begin position="159"/>
        <end position="179"/>
    </location>
</feature>
<comment type="caution">
    <text evidence="8">The sequence shown here is derived from an EMBL/GenBank/DDBJ whole genome shotgun (WGS) entry which is preliminary data.</text>
</comment>
<dbReference type="PANTHER" id="PTHR11706:SF33">
    <property type="entry name" value="NATURAL RESISTANCE-ASSOCIATED MACROPHAGE PROTEIN 2"/>
    <property type="match status" value="1"/>
</dbReference>
<dbReference type="Pfam" id="PF01566">
    <property type="entry name" value="Nramp"/>
    <property type="match status" value="1"/>
</dbReference>
<feature type="transmembrane region" description="Helical" evidence="7">
    <location>
        <begin position="357"/>
        <end position="375"/>
    </location>
</feature>
<keyword evidence="2" id="KW-0813">Transport</keyword>
<name>A0ABT8KY15_9BACT</name>
<feature type="transmembrane region" description="Helical" evidence="7">
    <location>
        <begin position="86"/>
        <end position="110"/>
    </location>
</feature>
<evidence type="ECO:0000313" key="8">
    <source>
        <dbReference type="EMBL" id="MDN5205702.1"/>
    </source>
</evidence>
<dbReference type="InterPro" id="IPR001046">
    <property type="entry name" value="NRAMP_fam"/>
</dbReference>
<evidence type="ECO:0000313" key="9">
    <source>
        <dbReference type="Proteomes" id="UP001172082"/>
    </source>
</evidence>
<evidence type="ECO:0000256" key="4">
    <source>
        <dbReference type="ARBA" id="ARBA00022847"/>
    </source>
</evidence>
<keyword evidence="9" id="KW-1185">Reference proteome</keyword>
<evidence type="ECO:0000256" key="6">
    <source>
        <dbReference type="ARBA" id="ARBA00023136"/>
    </source>
</evidence>
<keyword evidence="4" id="KW-0769">Symport</keyword>
<protein>
    <submittedName>
        <fullName evidence="8">Nramp family divalent metal transporter</fullName>
    </submittedName>
</protein>
<evidence type="ECO:0000256" key="2">
    <source>
        <dbReference type="ARBA" id="ARBA00022448"/>
    </source>
</evidence>
<feature type="transmembrane region" description="Helical" evidence="7">
    <location>
        <begin position="241"/>
        <end position="261"/>
    </location>
</feature>
<keyword evidence="6 7" id="KW-0472">Membrane</keyword>
<gene>
    <name evidence="8" type="ORF">QQ008_30235</name>
</gene>
<feature type="transmembrane region" description="Helical" evidence="7">
    <location>
        <begin position="387"/>
        <end position="415"/>
    </location>
</feature>
<sequence>MGKLKKIWLLLLSIGPGLFCIGYTIGTGSVTSMLKAGSLYGMQLLWVLVLSAFFSGVLMDTFGKMSLVTGKAAIYTFRTELRNGRLYAILVVLGVVVGQWSALSGIIGLSSNALYEMLRLFIPSLNETNYWAVLFIAFLLLSMLYFFLLIGKYSAFEKVLVVMVTLMGVCFLVSMFIVFPSPEEIFLGLKPSIPAGGELMVAAFVGTTMAAPTFVVRPLIVQEKGWTLAENRLQRNDAIMSALLMFVISASIMIVSTGVLFHDGKPIMKVMDMVHSMEPLAGKFAVAVFMIGVLSAGVSSAFPIMMVLPLLLGDYSNGKMDVTSPKFKMLTAIAAVVGLTVPVLGANPIIAQIATQVANVFVLPLVILCTLIVINKISVMKEHKASLWLNAILGLAFLFSLAISYNGIIGLMNYFTEG</sequence>
<comment type="subcellular location">
    <subcellularLocation>
        <location evidence="1">Membrane</location>
        <topology evidence="1">Multi-pass membrane protein</topology>
    </subcellularLocation>
</comment>
<feature type="transmembrane region" description="Helical" evidence="7">
    <location>
        <begin position="45"/>
        <end position="65"/>
    </location>
</feature>
<feature type="transmembrane region" description="Helical" evidence="7">
    <location>
        <begin position="7"/>
        <end position="25"/>
    </location>
</feature>
<feature type="transmembrane region" description="Helical" evidence="7">
    <location>
        <begin position="130"/>
        <end position="150"/>
    </location>
</feature>
<dbReference type="Proteomes" id="UP001172082">
    <property type="component" value="Unassembled WGS sequence"/>
</dbReference>
<feature type="transmembrane region" description="Helical" evidence="7">
    <location>
        <begin position="281"/>
        <end position="308"/>
    </location>
</feature>
<feature type="transmembrane region" description="Helical" evidence="7">
    <location>
        <begin position="199"/>
        <end position="220"/>
    </location>
</feature>
<accession>A0ABT8KY15</accession>
<evidence type="ECO:0000256" key="1">
    <source>
        <dbReference type="ARBA" id="ARBA00004141"/>
    </source>
</evidence>
<evidence type="ECO:0000256" key="3">
    <source>
        <dbReference type="ARBA" id="ARBA00022692"/>
    </source>
</evidence>
<dbReference type="PANTHER" id="PTHR11706">
    <property type="entry name" value="SOLUTE CARRIER PROTEIN FAMILY 11 MEMBER"/>
    <property type="match status" value="1"/>
</dbReference>
<evidence type="ECO:0000256" key="5">
    <source>
        <dbReference type="ARBA" id="ARBA00022989"/>
    </source>
</evidence>
<organism evidence="8 9">
    <name type="scientific">Splendidivirga corallicola</name>
    <dbReference type="NCBI Taxonomy" id="3051826"/>
    <lineage>
        <taxon>Bacteria</taxon>
        <taxon>Pseudomonadati</taxon>
        <taxon>Bacteroidota</taxon>
        <taxon>Cytophagia</taxon>
        <taxon>Cytophagales</taxon>
        <taxon>Splendidivirgaceae</taxon>
        <taxon>Splendidivirga</taxon>
    </lineage>
</organism>
<keyword evidence="5 7" id="KW-1133">Transmembrane helix</keyword>
<reference evidence="8" key="1">
    <citation type="submission" date="2023-06" db="EMBL/GenBank/DDBJ databases">
        <title>Genomic of Parafulvivirga corallium.</title>
        <authorList>
            <person name="Wang G."/>
        </authorList>
    </citation>
    <scope>NUCLEOTIDE SEQUENCE</scope>
    <source>
        <strain evidence="8">BMA10</strain>
    </source>
</reference>